<evidence type="ECO:0000259" key="9">
    <source>
        <dbReference type="PROSITE" id="PS51462"/>
    </source>
</evidence>
<evidence type="ECO:0000256" key="5">
    <source>
        <dbReference type="ARBA" id="ARBA00022723"/>
    </source>
</evidence>
<dbReference type="InterPro" id="IPR044099">
    <property type="entry name" value="Dcp2_NUDIX"/>
</dbReference>
<evidence type="ECO:0000256" key="4">
    <source>
        <dbReference type="ARBA" id="ARBA00022490"/>
    </source>
</evidence>
<evidence type="ECO:0000256" key="6">
    <source>
        <dbReference type="ARBA" id="ARBA00022801"/>
    </source>
</evidence>
<evidence type="ECO:0000256" key="8">
    <source>
        <dbReference type="ARBA" id="ARBA00023211"/>
    </source>
</evidence>
<reference evidence="10 11" key="1">
    <citation type="submission" date="2017-12" db="EMBL/GenBank/DDBJ databases">
        <authorList>
            <person name="Pombert J.-F."/>
            <person name="Haag K.L."/>
            <person name="Ebert D."/>
        </authorList>
    </citation>
    <scope>NUCLEOTIDE SEQUENCE [LARGE SCALE GENOMIC DNA]</scope>
    <source>
        <strain evidence="10">BE-OM-2</strain>
    </source>
</reference>
<dbReference type="Gene3D" id="1.10.10.1050">
    <property type="entry name" value="Dcp2, box A domain"/>
    <property type="match status" value="1"/>
</dbReference>
<organism evidence="10 11">
    <name type="scientific">Hamiltosporidium magnivora</name>
    <dbReference type="NCBI Taxonomy" id="148818"/>
    <lineage>
        <taxon>Eukaryota</taxon>
        <taxon>Fungi</taxon>
        <taxon>Fungi incertae sedis</taxon>
        <taxon>Microsporidia</taxon>
        <taxon>Dubosqiidae</taxon>
        <taxon>Hamiltosporidium</taxon>
    </lineage>
</organism>
<dbReference type="PANTHER" id="PTHR23114">
    <property type="entry name" value="M7GPPPN-MRNA HYDROLASE"/>
    <property type="match status" value="1"/>
</dbReference>
<evidence type="ECO:0000313" key="11">
    <source>
        <dbReference type="Proteomes" id="UP000291404"/>
    </source>
</evidence>
<comment type="cofactor">
    <cofactor evidence="1">
        <name>Mn(2+)</name>
        <dbReference type="ChEBI" id="CHEBI:29035"/>
    </cofactor>
</comment>
<protein>
    <submittedName>
        <fullName evidence="10">Putative subunit 2 of mRNA decapping complex</fullName>
    </submittedName>
</protein>
<dbReference type="VEuPathDB" id="MicrosporidiaDB:CWI36_2156p0020"/>
<dbReference type="GO" id="GO:0000290">
    <property type="term" value="P:deadenylation-dependent decapping of nuclear-transcribed mRNA"/>
    <property type="evidence" value="ECO:0007669"/>
    <property type="project" value="InterPro"/>
</dbReference>
<evidence type="ECO:0000313" key="10">
    <source>
        <dbReference type="EMBL" id="TBT98959.1"/>
    </source>
</evidence>
<dbReference type="AlphaFoldDB" id="A0A4Q9KXP2"/>
<keyword evidence="11" id="KW-1185">Reference proteome</keyword>
<dbReference type="InterPro" id="IPR000086">
    <property type="entry name" value="NUDIX_hydrolase_dom"/>
</dbReference>
<dbReference type="STRING" id="148818.A0A4Q9KXP2"/>
<name>A0A4Q9KXP2_9MICR</name>
<dbReference type="GO" id="GO:0140933">
    <property type="term" value="F:5'-(N(7)-methylguanosine 5'-triphospho)-[mRNA] hydrolase activity"/>
    <property type="evidence" value="ECO:0007669"/>
    <property type="project" value="InterPro"/>
</dbReference>
<dbReference type="InterPro" id="IPR020084">
    <property type="entry name" value="NUDIX_hydrolase_CS"/>
</dbReference>
<dbReference type="GO" id="GO:0003723">
    <property type="term" value="F:RNA binding"/>
    <property type="evidence" value="ECO:0007669"/>
    <property type="project" value="UniProtKB-KW"/>
</dbReference>
<dbReference type="InterPro" id="IPR007722">
    <property type="entry name" value="DCP2_BoxA"/>
</dbReference>
<comment type="similarity">
    <text evidence="3">Belongs to the Nudix hydrolase family. DCP2 subfamily.</text>
</comment>
<keyword evidence="8" id="KW-0464">Manganese</keyword>
<gene>
    <name evidence="10" type="ORF">CWI36_2156p0020</name>
</gene>
<comment type="caution">
    <text evidence="10">The sequence shown here is derived from an EMBL/GenBank/DDBJ whole genome shotgun (WGS) entry which is preliminary data.</text>
</comment>
<dbReference type="EMBL" id="PITI01002156">
    <property type="protein sequence ID" value="TBT98959.1"/>
    <property type="molecule type" value="Genomic_DNA"/>
</dbReference>
<dbReference type="PANTHER" id="PTHR23114:SF17">
    <property type="entry name" value="M7GPPPN-MRNA HYDROLASE"/>
    <property type="match status" value="1"/>
</dbReference>
<evidence type="ECO:0000256" key="3">
    <source>
        <dbReference type="ARBA" id="ARBA00005279"/>
    </source>
</evidence>
<evidence type="ECO:0000256" key="2">
    <source>
        <dbReference type="ARBA" id="ARBA00004496"/>
    </source>
</evidence>
<dbReference type="SUPFAM" id="SSF140586">
    <property type="entry name" value="Dcp2 domain-like"/>
    <property type="match status" value="1"/>
</dbReference>
<dbReference type="GO" id="GO:0000184">
    <property type="term" value="P:nuclear-transcribed mRNA catabolic process, nonsense-mediated decay"/>
    <property type="evidence" value="ECO:0007669"/>
    <property type="project" value="InterPro"/>
</dbReference>
<evidence type="ECO:0000256" key="7">
    <source>
        <dbReference type="ARBA" id="ARBA00022884"/>
    </source>
</evidence>
<dbReference type="Gene3D" id="3.90.79.10">
    <property type="entry name" value="Nucleoside Triphosphate Pyrophosphohydrolase"/>
    <property type="match status" value="1"/>
</dbReference>
<keyword evidence="5" id="KW-0479">Metal-binding</keyword>
<keyword evidence="7" id="KW-0694">RNA-binding</keyword>
<dbReference type="PROSITE" id="PS00893">
    <property type="entry name" value="NUDIX_BOX"/>
    <property type="match status" value="1"/>
</dbReference>
<evidence type="ECO:0000256" key="1">
    <source>
        <dbReference type="ARBA" id="ARBA00001936"/>
    </source>
</evidence>
<keyword evidence="4" id="KW-0963">Cytoplasm</keyword>
<sequence length="236" mass="28444">MKFKDALEDLSIRFLYFISEEDLKYTERLFFKIEEAFWHFIDFYSHKTPTLSEKVFAIRIIIYNNLPISNIPEKYKEYIKYKRNIPVFGALILNKDLTHILLVKGMQEGSKYSFPKGKRCFNETPQQCAIREVYEEIGYDISTKITQYICEIKNDTYKLFVIINVHNSTKFTTKTRNEISDIKWFPINEIQFYDYKEEISFVKTLIPKIKEIVNKIKENHFRFNLSKFHEIFNSLQ</sequence>
<dbReference type="Proteomes" id="UP000291404">
    <property type="component" value="Unassembled WGS sequence"/>
</dbReference>
<dbReference type="InterPro" id="IPR036189">
    <property type="entry name" value="DCP2_BoxA_sf"/>
</dbReference>
<dbReference type="FunFam" id="3.90.79.10:FF:000003">
    <property type="entry name" value="M7GpppN-mRNA hydrolase isoform 2"/>
    <property type="match status" value="1"/>
</dbReference>
<dbReference type="GO" id="GO:0030145">
    <property type="term" value="F:manganese ion binding"/>
    <property type="evidence" value="ECO:0007669"/>
    <property type="project" value="InterPro"/>
</dbReference>
<feature type="domain" description="Nudix hydrolase" evidence="9">
    <location>
        <begin position="83"/>
        <end position="207"/>
    </location>
</feature>
<dbReference type="GO" id="GO:0005737">
    <property type="term" value="C:cytoplasm"/>
    <property type="evidence" value="ECO:0007669"/>
    <property type="project" value="UniProtKB-SubCell"/>
</dbReference>
<proteinExistence type="inferred from homology"/>
<dbReference type="CDD" id="cd03672">
    <property type="entry name" value="NUDIX_Dcp2p_Nudt20"/>
    <property type="match status" value="1"/>
</dbReference>
<dbReference type="Pfam" id="PF05026">
    <property type="entry name" value="DCP2"/>
    <property type="match status" value="1"/>
</dbReference>
<keyword evidence="6" id="KW-0378">Hydrolase</keyword>
<dbReference type="SMART" id="SM01125">
    <property type="entry name" value="DCP2"/>
    <property type="match status" value="1"/>
</dbReference>
<dbReference type="SUPFAM" id="SSF55811">
    <property type="entry name" value="Nudix"/>
    <property type="match status" value="1"/>
</dbReference>
<comment type="subcellular location">
    <subcellularLocation>
        <location evidence="2">Cytoplasm</location>
    </subcellularLocation>
</comment>
<dbReference type="Pfam" id="PF00293">
    <property type="entry name" value="NUDIX"/>
    <property type="match status" value="1"/>
</dbReference>
<dbReference type="PROSITE" id="PS51462">
    <property type="entry name" value="NUDIX"/>
    <property type="match status" value="1"/>
</dbReference>
<accession>A0A4Q9KXP2</accession>
<dbReference type="InterPro" id="IPR015797">
    <property type="entry name" value="NUDIX_hydrolase-like_dom_sf"/>
</dbReference>